<dbReference type="SFLD" id="SFLDG01135">
    <property type="entry name" value="C1.5.6:_HAD__Beta-PGM__Phospha"/>
    <property type="match status" value="1"/>
</dbReference>
<name>A0A975J1R5_9BACT</name>
<dbReference type="Gene3D" id="3.40.50.1000">
    <property type="entry name" value="HAD superfamily/HAD-like"/>
    <property type="match status" value="1"/>
</dbReference>
<dbReference type="InterPro" id="IPR028082">
    <property type="entry name" value="Peripla_BP_I"/>
</dbReference>
<dbReference type="InterPro" id="IPR006439">
    <property type="entry name" value="HAD-SF_hydro_IA"/>
</dbReference>
<dbReference type="RefSeq" id="WP_211633450.1">
    <property type="nucleotide sequence ID" value="NZ_CP073100.1"/>
</dbReference>
<dbReference type="SMART" id="SM00342">
    <property type="entry name" value="HTH_ARAC"/>
    <property type="match status" value="1"/>
</dbReference>
<gene>
    <name evidence="5" type="ORF">KBB96_05950</name>
</gene>
<dbReference type="PROSITE" id="PS01124">
    <property type="entry name" value="HTH_ARAC_FAMILY_2"/>
    <property type="match status" value="1"/>
</dbReference>
<dbReference type="Pfam" id="PF12833">
    <property type="entry name" value="HTH_18"/>
    <property type="match status" value="1"/>
</dbReference>
<dbReference type="SUPFAM" id="SSF53822">
    <property type="entry name" value="Periplasmic binding protein-like I"/>
    <property type="match status" value="1"/>
</dbReference>
<dbReference type="GO" id="GO:0016787">
    <property type="term" value="F:hydrolase activity"/>
    <property type="evidence" value="ECO:0007669"/>
    <property type="project" value="UniProtKB-KW"/>
</dbReference>
<dbReference type="InterPro" id="IPR009057">
    <property type="entry name" value="Homeodomain-like_sf"/>
</dbReference>
<dbReference type="SFLD" id="SFLDS00003">
    <property type="entry name" value="Haloacid_Dehalogenase"/>
    <property type="match status" value="1"/>
</dbReference>
<dbReference type="Gene3D" id="1.10.10.60">
    <property type="entry name" value="Homeodomain-like"/>
    <property type="match status" value="1"/>
</dbReference>
<evidence type="ECO:0000313" key="5">
    <source>
        <dbReference type="EMBL" id="QUE52432.1"/>
    </source>
</evidence>
<dbReference type="Pfam" id="PF13377">
    <property type="entry name" value="Peripla_BP_3"/>
    <property type="match status" value="1"/>
</dbReference>
<dbReference type="AlphaFoldDB" id="A0A975J1R5"/>
<feature type="domain" description="HTH araC/xylS-type" evidence="4">
    <location>
        <begin position="301"/>
        <end position="400"/>
    </location>
</feature>
<proteinExistence type="predicted"/>
<protein>
    <submittedName>
        <fullName evidence="5">HAD-IA family hydrolase</fullName>
    </submittedName>
</protein>
<dbReference type="InterPro" id="IPR023198">
    <property type="entry name" value="PGP-like_dom2"/>
</dbReference>
<dbReference type="InterPro" id="IPR036412">
    <property type="entry name" value="HAD-like_sf"/>
</dbReference>
<keyword evidence="2" id="KW-0238">DNA-binding</keyword>
<dbReference type="GO" id="GO:0003700">
    <property type="term" value="F:DNA-binding transcription factor activity"/>
    <property type="evidence" value="ECO:0007669"/>
    <property type="project" value="InterPro"/>
</dbReference>
<keyword evidence="1" id="KW-0805">Transcription regulation</keyword>
<keyword evidence="6" id="KW-1185">Reference proteome</keyword>
<accession>A0A975J1R5</accession>
<dbReference type="NCBIfam" id="TIGR01509">
    <property type="entry name" value="HAD-SF-IA-v3"/>
    <property type="match status" value="1"/>
</dbReference>
<dbReference type="SFLD" id="SFLDG01129">
    <property type="entry name" value="C1.5:_HAD__Beta-PGM__Phosphata"/>
    <property type="match status" value="1"/>
</dbReference>
<dbReference type="KEGG" id="lamb:KBB96_05950"/>
<dbReference type="PANTHER" id="PTHR18901">
    <property type="entry name" value="2-DEOXYGLUCOSE-6-PHOSPHATE PHOSPHATASE 2"/>
    <property type="match status" value="1"/>
</dbReference>
<dbReference type="Gene3D" id="3.40.50.2300">
    <property type="match status" value="2"/>
</dbReference>
<dbReference type="EMBL" id="CP073100">
    <property type="protein sequence ID" value="QUE52432.1"/>
    <property type="molecule type" value="Genomic_DNA"/>
</dbReference>
<dbReference type="PRINTS" id="PR00413">
    <property type="entry name" value="HADHALOGNASE"/>
</dbReference>
<evidence type="ECO:0000256" key="3">
    <source>
        <dbReference type="ARBA" id="ARBA00023163"/>
    </source>
</evidence>
<dbReference type="InterPro" id="IPR046335">
    <property type="entry name" value="LacI/GalR-like_sensor"/>
</dbReference>
<dbReference type="InterPro" id="IPR018060">
    <property type="entry name" value="HTH_AraC"/>
</dbReference>
<dbReference type="InterPro" id="IPR041492">
    <property type="entry name" value="HAD_2"/>
</dbReference>
<dbReference type="PANTHER" id="PTHR18901:SF38">
    <property type="entry name" value="PSEUDOURIDINE-5'-PHOSPHATASE"/>
    <property type="match status" value="1"/>
</dbReference>
<dbReference type="SUPFAM" id="SSF46689">
    <property type="entry name" value="Homeodomain-like"/>
    <property type="match status" value="1"/>
</dbReference>
<sequence length="637" mass="70854">MKQPHPARRSVGFRHPVWSCYAPQILGGIVDFMREHELWRLATENDLFGEMEAVKLDHDWHGDGLILFRATEEELAAFRQRGQAVVLTSTEGPDLGFPRVVTDNAMIGRLAAEHLIECSVGHFAFLARGETYYREEQFAPGHRRYSRERLGGFRTKLAEYGAEPVVHYLKGRPLWKAQTWREIETEVMAFLDTLPSPCGLFVADDPLGAVALRAADRLGRKVPADLAVIGFGDDAVCCYATWPALSSIAYPGREVGRKAAELLWRQMNGETSLSGRIEIPVGKVIARESSDTLAIADPDVRDLVRHIRLTAPHDSLRVSELAERSNLSMTTIKARFSSLLGHGPKQEIQRVRLRHLQHLLSHTELSLAVIARDMNFGSAHELSRFFLIETGMRPTEYRESLGNHSTASKPAAVQAVVFDMDGTLFDTEKLYYEAYRRALENQGGILEKEVYFQHHAGTTNAAIEAKFAEHFGPDFDLARFRADWHEAWKSLVGRKALKPLPGIQEALELLTEAGVPLAIASSSDRVDIDLCLQASGLAPWFRVIASGDEVEESKPAPEIYQLACRRLGVEPSDCLAIEDTQHGVDAALSAGMRVIKVGEVPDQSREGLLFAGSLDRIERSQWAELLAGSPELRPRAS</sequence>
<dbReference type="InterPro" id="IPR023214">
    <property type="entry name" value="HAD_sf"/>
</dbReference>
<dbReference type="Gene3D" id="1.10.150.240">
    <property type="entry name" value="Putative phosphatase, domain 2"/>
    <property type="match status" value="1"/>
</dbReference>
<organism evidence="5 6">
    <name type="scientific">Luteolibacter ambystomatis</name>
    <dbReference type="NCBI Taxonomy" id="2824561"/>
    <lineage>
        <taxon>Bacteria</taxon>
        <taxon>Pseudomonadati</taxon>
        <taxon>Verrucomicrobiota</taxon>
        <taxon>Verrucomicrobiia</taxon>
        <taxon>Verrucomicrobiales</taxon>
        <taxon>Verrucomicrobiaceae</taxon>
        <taxon>Luteolibacter</taxon>
    </lineage>
</organism>
<dbReference type="NCBIfam" id="TIGR01549">
    <property type="entry name" value="HAD-SF-IA-v1"/>
    <property type="match status" value="1"/>
</dbReference>
<dbReference type="Proteomes" id="UP000676169">
    <property type="component" value="Chromosome"/>
</dbReference>
<dbReference type="SUPFAM" id="SSF56784">
    <property type="entry name" value="HAD-like"/>
    <property type="match status" value="1"/>
</dbReference>
<evidence type="ECO:0000256" key="1">
    <source>
        <dbReference type="ARBA" id="ARBA00023015"/>
    </source>
</evidence>
<keyword evidence="5" id="KW-0378">Hydrolase</keyword>
<dbReference type="GO" id="GO:0043565">
    <property type="term" value="F:sequence-specific DNA binding"/>
    <property type="evidence" value="ECO:0007669"/>
    <property type="project" value="InterPro"/>
</dbReference>
<dbReference type="Pfam" id="PF13419">
    <property type="entry name" value="HAD_2"/>
    <property type="match status" value="1"/>
</dbReference>
<reference evidence="5" key="1">
    <citation type="submission" date="2021-04" db="EMBL/GenBank/DDBJ databases">
        <title>Luteolibacter sp. 32A isolated from the skin of an Anderson's salamander (Ambystoma andersonii).</title>
        <authorList>
            <person name="Spergser J."/>
            <person name="Busse H.-J."/>
        </authorList>
    </citation>
    <scope>NUCLEOTIDE SEQUENCE</scope>
    <source>
        <strain evidence="5">32A</strain>
    </source>
</reference>
<evidence type="ECO:0000259" key="4">
    <source>
        <dbReference type="PROSITE" id="PS01124"/>
    </source>
</evidence>
<evidence type="ECO:0000256" key="2">
    <source>
        <dbReference type="ARBA" id="ARBA00023125"/>
    </source>
</evidence>
<keyword evidence="3" id="KW-0804">Transcription</keyword>
<evidence type="ECO:0000313" key="6">
    <source>
        <dbReference type="Proteomes" id="UP000676169"/>
    </source>
</evidence>